<dbReference type="SMART" id="SM00409">
    <property type="entry name" value="IG"/>
    <property type="match status" value="2"/>
</dbReference>
<dbReference type="InterPro" id="IPR036179">
    <property type="entry name" value="Ig-like_dom_sf"/>
</dbReference>
<feature type="domain" description="Ig-like" evidence="5">
    <location>
        <begin position="1151"/>
        <end position="1251"/>
    </location>
</feature>
<dbReference type="Gene3D" id="2.60.40.10">
    <property type="entry name" value="Immunoglobulins"/>
    <property type="match status" value="7"/>
</dbReference>
<feature type="compositionally biased region" description="Low complexity" evidence="3">
    <location>
        <begin position="1588"/>
        <end position="1598"/>
    </location>
</feature>
<evidence type="ECO:0000256" key="1">
    <source>
        <dbReference type="ARBA" id="ARBA00022737"/>
    </source>
</evidence>
<feature type="domain" description="Ig-like" evidence="5">
    <location>
        <begin position="73"/>
        <end position="203"/>
    </location>
</feature>
<dbReference type="OrthoDB" id="5843172at2759"/>
<gene>
    <name evidence="7" type="primary">C25G4.10</name>
    <name evidence="7" type="ORF">T03_1435</name>
</gene>
<dbReference type="PANTHER" id="PTHR44170:SF6">
    <property type="entry name" value="CONTACTIN"/>
    <property type="match status" value="1"/>
</dbReference>
<keyword evidence="8" id="KW-1185">Reference proteome</keyword>
<evidence type="ECO:0000313" key="7">
    <source>
        <dbReference type="EMBL" id="KRY58617.1"/>
    </source>
</evidence>
<evidence type="ECO:0000256" key="4">
    <source>
        <dbReference type="SAM" id="Phobius"/>
    </source>
</evidence>
<dbReference type="InterPro" id="IPR013098">
    <property type="entry name" value="Ig_I-set"/>
</dbReference>
<comment type="caution">
    <text evidence="7">The sequence shown here is derived from an EMBL/GenBank/DDBJ whole genome shotgun (WGS) entry which is preliminary data.</text>
</comment>
<dbReference type="Pfam" id="PF00041">
    <property type="entry name" value="fn3"/>
    <property type="match status" value="3"/>
</dbReference>
<dbReference type="GO" id="GO:0098609">
    <property type="term" value="P:cell-cell adhesion"/>
    <property type="evidence" value="ECO:0007669"/>
    <property type="project" value="TreeGrafter"/>
</dbReference>
<feature type="transmembrane region" description="Helical" evidence="4">
    <location>
        <begin position="1491"/>
        <end position="1512"/>
    </location>
</feature>
<feature type="domain" description="Fibronectin type-III" evidence="6">
    <location>
        <begin position="863"/>
        <end position="951"/>
    </location>
</feature>
<keyword evidence="2" id="KW-1015">Disulfide bond</keyword>
<keyword evidence="4" id="KW-0472">Membrane</keyword>
<dbReference type="STRING" id="45882.A0A0V1DAE4"/>
<dbReference type="PROSITE" id="PS50835">
    <property type="entry name" value="IG_LIKE"/>
    <property type="match status" value="2"/>
</dbReference>
<dbReference type="InterPro" id="IPR007110">
    <property type="entry name" value="Ig-like_dom"/>
</dbReference>
<sequence length="1608" mass="178614">MPPPPLLLLAVFVDDWWVGERSFDWLLSLLLFTFVNCAMNVALLTVSVTLLSAGFATVRLAEGNRHSSSGNTPMVLSPEDSYIRAVSGFGTELECYANTCVSKNRTVKWYKDNKLIAEGTDVFGYDGRAYIRHGITLDHTKDCNDTCYSDGPFCAPGLYCLENSCCACESEDYTLVLTNLTYEDTGTYRCQMTGSNDVEMDLEILEYGLLPSKRFYTFDHSECCEKMGVRSQCLPLCKPSMIELHKFDPVACEDEYEKLLSCVTEGGNVSHVHCCRINFVPVFCWEFCHGQMTEAKRSNQFCIYWMPEIFDCYERAYLPFPGPPEKLTVNAINSSALMACWQPPRIRADTVDFYTVRYQEVPRFPFLGGGIPFLTGEGDEVDGSPLSTVRANPFNSADVSDRFSDSTALHHREKRQSLLIMTHNLLTNETDVREYKFNEVNTTDTCAVIENLKASTHYLVFATASNSFGVSLPTSKQTAATEAVVYSNSSLPDVYGCCKRNLVSPECINKLCDLNEVPLAFSAFSIAVTCRSEFADVAPCLADGRNHTACCKQKGVGGECLKLCDGTASDLGLTSVLCLSLDMHAIYSCLREGYITHPSPPQNVTVQKQSPFSAIITWDPPVTNADDVQSYSLFVRDSVNKQYDEIKHAISPYELIDLEPNSVVSVYVLAHTNHGTSLKSTVIDFFTGSKEFNFCESGMPLRGPYGEVVKCDKLIDCPAYFVCTDADLDDSSGYCCPSEEFVRPDFHIPVKNITECCQLKGVEQNCLTLCSYNVSVADMFNLGSQCIKDIKTIVDCAGDGRDHRPCCIEADVPDQCLDFCYGPVKYIGSQHFSCVKHVTSIAKCSMHGLSLKLVVFAVRLPGPPTNLRLLEENHNWVKLTWDPPEQSVPLEHYEVIISENSRIYSEHNTTDTSIVITTLQPSVEYLAVVLAWNKYGSSVPSNHITFTTESSDSGKLSDDRPLSPHSINKVWYHEGSANITWQWSGLSYLGNTIKSHIFKVMYKKSDAKNWNQVETNDSSVVLKDLEPHSVYVVYITAYDTARGINSFPSETVEFSTWQGKEATELAFVTVPRPPFQIGSSIVVSCVVRSGWVYNLTMKAGDEVVAYGRDKATYTIDSASSSDALKSLLCIGESVFGETVQKRHFLPVRFSPVVSTSIYPVVVYAGANAQLNCHVRSYPMMTIQWVHEHNSSERTIVLPESGRYAYITDNSDSPFSFNVSLMISKVSESDSGFYSCLACNEIDCAKATAYLIVETLVMPSEPKTLLSCCQEKHVQEECLSACTVDIDVSVYVKNPHCMNEFPKLLQCAKDGMDHRSCCFAAEVPNKCLAYCHQSEEVPPHLDCLKYTSEILYCVQEGHREFWFLFVCVYVVLLNLGAMPAPPTNVRVDPVPGSGVSLNVSWLAAPKNYKMATTYIVYYQQVGAEHFSKVRTEQPFAILSNLNVSSMYAISVIAANHNGFSSFSPTVSYHFPSADRWDYIASSDANHLSSAGVLFIVFFVLFLLFAVILSAVYFTRRPYLLPTFLLKLKKRPTSGANAGSVAFENPGYEREGQVRVLPGNGYSTETPAENPTTGWDRAELEAVREPAAAAAAASAPAVSEQDGMRYTRFR</sequence>
<dbReference type="Pfam" id="PF01682">
    <property type="entry name" value="DB"/>
    <property type="match status" value="4"/>
</dbReference>
<evidence type="ECO:0000259" key="6">
    <source>
        <dbReference type="PROSITE" id="PS50853"/>
    </source>
</evidence>
<keyword evidence="1" id="KW-0677">Repeat</keyword>
<dbReference type="SMART" id="SM00060">
    <property type="entry name" value="FN3"/>
    <property type="match status" value="5"/>
</dbReference>
<proteinExistence type="predicted"/>
<dbReference type="SUPFAM" id="SSF49265">
    <property type="entry name" value="Fibronectin type III"/>
    <property type="match status" value="4"/>
</dbReference>
<dbReference type="InterPro" id="IPR003599">
    <property type="entry name" value="Ig_sub"/>
</dbReference>
<evidence type="ECO:0000313" key="8">
    <source>
        <dbReference type="Proteomes" id="UP000054653"/>
    </source>
</evidence>
<feature type="region of interest" description="Disordered" evidence="3">
    <location>
        <begin position="1588"/>
        <end position="1608"/>
    </location>
</feature>
<feature type="transmembrane region" description="Helical" evidence="4">
    <location>
        <begin position="1360"/>
        <end position="1379"/>
    </location>
</feature>
<dbReference type="CDD" id="cd00063">
    <property type="entry name" value="FN3"/>
    <property type="match status" value="5"/>
</dbReference>
<evidence type="ECO:0000259" key="5">
    <source>
        <dbReference type="PROSITE" id="PS50835"/>
    </source>
</evidence>
<dbReference type="Proteomes" id="UP000054653">
    <property type="component" value="Unassembled WGS sequence"/>
</dbReference>
<dbReference type="EMBL" id="JYDI01000019">
    <property type="protein sequence ID" value="KRY58617.1"/>
    <property type="molecule type" value="Genomic_DNA"/>
</dbReference>
<dbReference type="InterPro" id="IPR036116">
    <property type="entry name" value="FN3_sf"/>
</dbReference>
<evidence type="ECO:0000256" key="2">
    <source>
        <dbReference type="ARBA" id="ARBA00023157"/>
    </source>
</evidence>
<dbReference type="InterPro" id="IPR013783">
    <property type="entry name" value="Ig-like_fold"/>
</dbReference>
<dbReference type="Pfam" id="PF07679">
    <property type="entry name" value="I-set"/>
    <property type="match status" value="1"/>
</dbReference>
<keyword evidence="4" id="KW-0812">Transmembrane</keyword>
<dbReference type="InterPro" id="IPR002602">
    <property type="entry name" value="DB"/>
</dbReference>
<dbReference type="InterPro" id="IPR003961">
    <property type="entry name" value="FN3_dom"/>
</dbReference>
<reference evidence="7 8" key="1">
    <citation type="submission" date="2015-01" db="EMBL/GenBank/DDBJ databases">
        <title>Evolution of Trichinella species and genotypes.</title>
        <authorList>
            <person name="Korhonen P.K."/>
            <person name="Edoardo P."/>
            <person name="Giuseppe L.R."/>
            <person name="Gasser R.B."/>
        </authorList>
    </citation>
    <scope>NUCLEOTIDE SEQUENCE [LARGE SCALE GENOMIC DNA]</scope>
    <source>
        <strain evidence="7">ISS120</strain>
    </source>
</reference>
<dbReference type="OMA" id="CCAAQNV"/>
<dbReference type="SMART" id="SM00408">
    <property type="entry name" value="IGc2"/>
    <property type="match status" value="2"/>
</dbReference>
<feature type="domain" description="Fibronectin type-III" evidence="6">
    <location>
        <begin position="1380"/>
        <end position="1472"/>
    </location>
</feature>
<dbReference type="InterPro" id="IPR003598">
    <property type="entry name" value="Ig_sub2"/>
</dbReference>
<organism evidence="7 8">
    <name type="scientific">Trichinella britovi</name>
    <name type="common">Parasitic roundworm</name>
    <dbReference type="NCBI Taxonomy" id="45882"/>
    <lineage>
        <taxon>Eukaryota</taxon>
        <taxon>Metazoa</taxon>
        <taxon>Ecdysozoa</taxon>
        <taxon>Nematoda</taxon>
        <taxon>Enoplea</taxon>
        <taxon>Dorylaimia</taxon>
        <taxon>Trichinellida</taxon>
        <taxon>Trichinellidae</taxon>
        <taxon>Trichinella</taxon>
    </lineage>
</organism>
<dbReference type="GO" id="GO:0016020">
    <property type="term" value="C:membrane"/>
    <property type="evidence" value="ECO:0007669"/>
    <property type="project" value="UniProtKB-SubCell"/>
</dbReference>
<accession>A0A0V1DAE4</accession>
<dbReference type="PROSITE" id="PS50853">
    <property type="entry name" value="FN3"/>
    <property type="match status" value="4"/>
</dbReference>
<feature type="domain" description="Fibronectin type-III" evidence="6">
    <location>
        <begin position="960"/>
        <end position="1059"/>
    </location>
</feature>
<keyword evidence="4" id="KW-1133">Transmembrane helix</keyword>
<feature type="domain" description="Fibronectin type-III" evidence="6">
    <location>
        <begin position="600"/>
        <end position="692"/>
    </location>
</feature>
<name>A0A0V1DAE4_TRIBR</name>
<dbReference type="SUPFAM" id="SSF48726">
    <property type="entry name" value="Immunoglobulin"/>
    <property type="match status" value="2"/>
</dbReference>
<evidence type="ECO:0000256" key="3">
    <source>
        <dbReference type="SAM" id="MobiDB-lite"/>
    </source>
</evidence>
<protein>
    <submittedName>
        <fullName evidence="7">Ig-like and fibronectin type-III domain-containing protein C25G4.10</fullName>
    </submittedName>
</protein>
<dbReference type="PANTHER" id="PTHR44170">
    <property type="entry name" value="PROTEIN SIDEKICK"/>
    <property type="match status" value="1"/>
</dbReference>